<dbReference type="Gene3D" id="3.10.20.30">
    <property type="match status" value="1"/>
</dbReference>
<keyword evidence="5" id="KW-0249">Electron transport</keyword>
<evidence type="ECO:0000256" key="4">
    <source>
        <dbReference type="ARBA" id="ARBA00022723"/>
    </source>
</evidence>
<evidence type="ECO:0000313" key="10">
    <source>
        <dbReference type="EMBL" id="MDC8784317.1"/>
    </source>
</evidence>
<keyword evidence="11" id="KW-1185">Reference proteome</keyword>
<keyword evidence="4" id="KW-0479">Metal-binding</keyword>
<keyword evidence="3" id="KW-0001">2Fe-2S</keyword>
<evidence type="ECO:0000256" key="7">
    <source>
        <dbReference type="ARBA" id="ARBA00023014"/>
    </source>
</evidence>
<dbReference type="InterPro" id="IPR036010">
    <property type="entry name" value="2Fe-2S_ferredoxin-like_sf"/>
</dbReference>
<name>A0ABT5KN99_9BURK</name>
<organism evidence="10 11">
    <name type="scientific">Roseateles koreensis</name>
    <dbReference type="NCBI Taxonomy" id="2987526"/>
    <lineage>
        <taxon>Bacteria</taxon>
        <taxon>Pseudomonadati</taxon>
        <taxon>Pseudomonadota</taxon>
        <taxon>Betaproteobacteria</taxon>
        <taxon>Burkholderiales</taxon>
        <taxon>Sphaerotilaceae</taxon>
        <taxon>Roseateles</taxon>
    </lineage>
</organism>
<evidence type="ECO:0000256" key="1">
    <source>
        <dbReference type="ARBA" id="ARBA00007874"/>
    </source>
</evidence>
<keyword evidence="6" id="KW-0408">Iron</keyword>
<sequence>MSEEFKAPLQVQIEGKYTARFSASPGEPLLQSALNAGVELPRSCRNGTCRACLCHLTLGLIEYRIDWPGLSREEKAEGCVLPCVALPRTDVVLRYD</sequence>
<reference evidence="10 11" key="1">
    <citation type="submission" date="2022-10" db="EMBL/GenBank/DDBJ databases">
        <title>paucibacter sp. hw8 Genome sequencing.</title>
        <authorList>
            <person name="Park S."/>
        </authorList>
    </citation>
    <scope>NUCLEOTIDE SEQUENCE [LARGE SCALE GENOMIC DNA]</scope>
    <source>
        <strain evidence="11">hw8</strain>
    </source>
</reference>
<dbReference type="InterPro" id="IPR001041">
    <property type="entry name" value="2Fe-2S_ferredoxin-type"/>
</dbReference>
<dbReference type="EMBL" id="JAQQXS010000003">
    <property type="protein sequence ID" value="MDC8784317.1"/>
    <property type="molecule type" value="Genomic_DNA"/>
</dbReference>
<keyword evidence="7" id="KW-0411">Iron-sulfur</keyword>
<dbReference type="CDD" id="cd00207">
    <property type="entry name" value="fer2"/>
    <property type="match status" value="1"/>
</dbReference>
<dbReference type="SUPFAM" id="SSF54292">
    <property type="entry name" value="2Fe-2S ferredoxin-like"/>
    <property type="match status" value="1"/>
</dbReference>
<comment type="caution">
    <text evidence="10">The sequence shown here is derived from an EMBL/GenBank/DDBJ whole genome shotgun (WGS) entry which is preliminary data.</text>
</comment>
<dbReference type="PANTHER" id="PTHR43112:SF3">
    <property type="entry name" value="FERREDOXIN-2, CHLOROPLASTIC"/>
    <property type="match status" value="1"/>
</dbReference>
<dbReference type="Proteomes" id="UP001219862">
    <property type="component" value="Unassembled WGS sequence"/>
</dbReference>
<dbReference type="PANTHER" id="PTHR43112">
    <property type="entry name" value="FERREDOXIN"/>
    <property type="match status" value="1"/>
</dbReference>
<protein>
    <submittedName>
        <fullName evidence="10">2Fe-2S iron-sulfur cluster-binding protein</fullName>
    </submittedName>
</protein>
<feature type="domain" description="2Fe-2S ferredoxin-type" evidence="9">
    <location>
        <begin position="7"/>
        <end position="96"/>
    </location>
</feature>
<evidence type="ECO:0000256" key="2">
    <source>
        <dbReference type="ARBA" id="ARBA00022448"/>
    </source>
</evidence>
<keyword evidence="2" id="KW-0813">Transport</keyword>
<evidence type="ECO:0000256" key="3">
    <source>
        <dbReference type="ARBA" id="ARBA00022714"/>
    </source>
</evidence>
<evidence type="ECO:0000256" key="6">
    <source>
        <dbReference type="ARBA" id="ARBA00023004"/>
    </source>
</evidence>
<evidence type="ECO:0000313" key="11">
    <source>
        <dbReference type="Proteomes" id="UP001219862"/>
    </source>
</evidence>
<dbReference type="InterPro" id="IPR012675">
    <property type="entry name" value="Beta-grasp_dom_sf"/>
</dbReference>
<comment type="similarity">
    <text evidence="1">Belongs to the 2Fe2S plant-type ferredoxin family.</text>
</comment>
<proteinExistence type="inferred from homology"/>
<accession>A0ABT5KN99</accession>
<comment type="cofactor">
    <cofactor evidence="8">
        <name>[2Fe-2S] cluster</name>
        <dbReference type="ChEBI" id="CHEBI:190135"/>
    </cofactor>
</comment>
<gene>
    <name evidence="10" type="ORF">PRZ01_03805</name>
</gene>
<evidence type="ECO:0000256" key="5">
    <source>
        <dbReference type="ARBA" id="ARBA00022982"/>
    </source>
</evidence>
<dbReference type="Pfam" id="PF00111">
    <property type="entry name" value="Fer2"/>
    <property type="match status" value="1"/>
</dbReference>
<evidence type="ECO:0000259" key="9">
    <source>
        <dbReference type="PROSITE" id="PS51085"/>
    </source>
</evidence>
<dbReference type="PROSITE" id="PS51085">
    <property type="entry name" value="2FE2S_FER_2"/>
    <property type="match status" value="1"/>
</dbReference>
<evidence type="ECO:0000256" key="8">
    <source>
        <dbReference type="ARBA" id="ARBA00034078"/>
    </source>
</evidence>